<dbReference type="AlphaFoldDB" id="A0A9Q3BEH1"/>
<evidence type="ECO:0000313" key="1">
    <source>
        <dbReference type="EMBL" id="MBW0463777.1"/>
    </source>
</evidence>
<dbReference type="SUPFAM" id="SSF53098">
    <property type="entry name" value="Ribonuclease H-like"/>
    <property type="match status" value="1"/>
</dbReference>
<dbReference type="GO" id="GO:0003676">
    <property type="term" value="F:nucleic acid binding"/>
    <property type="evidence" value="ECO:0007669"/>
    <property type="project" value="InterPro"/>
</dbReference>
<sequence>MDTAIMIRKRAISHTALFQRFMSDRDHKFTSALWNNLHNLFCTKLSFSTSYHPQSEGLAEVMIQTLEYIIIRFCAYVLEFKDSNGFTHYWCTLTPAL</sequence>
<dbReference type="InterPro" id="IPR050951">
    <property type="entry name" value="Retrovirus_Pol_polyprotein"/>
</dbReference>
<gene>
    <name evidence="1" type="ORF">O181_003492</name>
</gene>
<accession>A0A9Q3BEH1</accession>
<dbReference type="Proteomes" id="UP000765509">
    <property type="component" value="Unassembled WGS sequence"/>
</dbReference>
<reference evidence="1" key="1">
    <citation type="submission" date="2021-03" db="EMBL/GenBank/DDBJ databases">
        <title>Draft genome sequence of rust myrtle Austropuccinia psidii MF-1, a brazilian biotype.</title>
        <authorList>
            <person name="Quecine M.C."/>
            <person name="Pachon D.M.R."/>
            <person name="Bonatelli M.L."/>
            <person name="Correr F.H."/>
            <person name="Franceschini L.M."/>
            <person name="Leite T.F."/>
            <person name="Margarido G.R.A."/>
            <person name="Almeida C.A."/>
            <person name="Ferrarezi J.A."/>
            <person name="Labate C.A."/>
        </authorList>
    </citation>
    <scope>NUCLEOTIDE SEQUENCE</scope>
    <source>
        <strain evidence="1">MF-1</strain>
    </source>
</reference>
<protein>
    <recommendedName>
        <fullName evidence="3">Integrase catalytic domain-containing protein</fullName>
    </recommendedName>
</protein>
<dbReference type="EMBL" id="AVOT02000628">
    <property type="protein sequence ID" value="MBW0463777.1"/>
    <property type="molecule type" value="Genomic_DNA"/>
</dbReference>
<organism evidence="1 2">
    <name type="scientific">Austropuccinia psidii MF-1</name>
    <dbReference type="NCBI Taxonomy" id="1389203"/>
    <lineage>
        <taxon>Eukaryota</taxon>
        <taxon>Fungi</taxon>
        <taxon>Dikarya</taxon>
        <taxon>Basidiomycota</taxon>
        <taxon>Pucciniomycotina</taxon>
        <taxon>Pucciniomycetes</taxon>
        <taxon>Pucciniales</taxon>
        <taxon>Sphaerophragmiaceae</taxon>
        <taxon>Austropuccinia</taxon>
    </lineage>
</organism>
<comment type="caution">
    <text evidence="1">The sequence shown here is derived from an EMBL/GenBank/DDBJ whole genome shotgun (WGS) entry which is preliminary data.</text>
</comment>
<dbReference type="PANTHER" id="PTHR37984:SF5">
    <property type="entry name" value="PROTEIN NYNRIN-LIKE"/>
    <property type="match status" value="1"/>
</dbReference>
<dbReference type="InterPro" id="IPR036397">
    <property type="entry name" value="RNaseH_sf"/>
</dbReference>
<evidence type="ECO:0008006" key="3">
    <source>
        <dbReference type="Google" id="ProtNLM"/>
    </source>
</evidence>
<dbReference type="Gene3D" id="3.30.420.10">
    <property type="entry name" value="Ribonuclease H-like superfamily/Ribonuclease H"/>
    <property type="match status" value="1"/>
</dbReference>
<dbReference type="PANTHER" id="PTHR37984">
    <property type="entry name" value="PROTEIN CBG26694"/>
    <property type="match status" value="1"/>
</dbReference>
<name>A0A9Q3BEH1_9BASI</name>
<proteinExistence type="predicted"/>
<dbReference type="InterPro" id="IPR012337">
    <property type="entry name" value="RNaseH-like_sf"/>
</dbReference>
<keyword evidence="2" id="KW-1185">Reference proteome</keyword>
<evidence type="ECO:0000313" key="2">
    <source>
        <dbReference type="Proteomes" id="UP000765509"/>
    </source>
</evidence>